<feature type="coiled-coil region" evidence="1">
    <location>
        <begin position="45"/>
        <end position="109"/>
    </location>
</feature>
<keyword evidence="3" id="KW-1185">Reference proteome</keyword>
<organism evidence="2 3">
    <name type="scientific">Amborella trichopoda</name>
    <dbReference type="NCBI Taxonomy" id="13333"/>
    <lineage>
        <taxon>Eukaryota</taxon>
        <taxon>Viridiplantae</taxon>
        <taxon>Streptophyta</taxon>
        <taxon>Embryophyta</taxon>
        <taxon>Tracheophyta</taxon>
        <taxon>Spermatophyta</taxon>
        <taxon>Magnoliopsida</taxon>
        <taxon>Amborellales</taxon>
        <taxon>Amborellaceae</taxon>
        <taxon>Amborella</taxon>
    </lineage>
</organism>
<reference evidence="3" key="1">
    <citation type="journal article" date="2013" name="Science">
        <title>The Amborella genome and the evolution of flowering plants.</title>
        <authorList>
            <consortium name="Amborella Genome Project"/>
        </authorList>
    </citation>
    <scope>NUCLEOTIDE SEQUENCE [LARGE SCALE GENOMIC DNA]</scope>
</reference>
<sequence>MKLQDKDAKLEELKKAMTTVVMAKAMVDEELNACKQELAIRDTALHYHELELQTSNSKNEELKNEIKSLQDKKYKVEEELKRCQRELEMGDVIARLKDLEHELAIAKKAGEIKELFTSLKYSEKRVQDVKEAAADWRSLTFSTCGLEGAQM</sequence>
<evidence type="ECO:0000256" key="1">
    <source>
        <dbReference type="SAM" id="Coils"/>
    </source>
</evidence>
<dbReference type="Gramene" id="ERM93619">
    <property type="protein sequence ID" value="ERM93619"/>
    <property type="gene ID" value="AMTR_s00004p00140190"/>
</dbReference>
<proteinExistence type="predicted"/>
<name>W1NE28_AMBTC</name>
<gene>
    <name evidence="2" type="ORF">AMTR_s00004p00140190</name>
</gene>
<dbReference type="AlphaFoldDB" id="W1NE28"/>
<dbReference type="EMBL" id="KI397628">
    <property type="protein sequence ID" value="ERM93619.1"/>
    <property type="molecule type" value="Genomic_DNA"/>
</dbReference>
<evidence type="ECO:0000313" key="3">
    <source>
        <dbReference type="Proteomes" id="UP000017836"/>
    </source>
</evidence>
<dbReference type="HOGENOM" id="CLU_1733930_0_0_1"/>
<evidence type="ECO:0000313" key="2">
    <source>
        <dbReference type="EMBL" id="ERM93619.1"/>
    </source>
</evidence>
<keyword evidence="1" id="KW-0175">Coiled coil</keyword>
<accession>W1NE28</accession>
<protein>
    <submittedName>
        <fullName evidence="2">Uncharacterized protein</fullName>
    </submittedName>
</protein>
<dbReference type="Proteomes" id="UP000017836">
    <property type="component" value="Unassembled WGS sequence"/>
</dbReference>